<dbReference type="InterPro" id="IPR027417">
    <property type="entry name" value="P-loop_NTPase"/>
</dbReference>
<evidence type="ECO:0000259" key="4">
    <source>
        <dbReference type="PROSITE" id="PS50045"/>
    </source>
</evidence>
<dbReference type="PROSITE" id="PS00675">
    <property type="entry name" value="SIGMA54_INTERACT_1"/>
    <property type="match status" value="1"/>
</dbReference>
<evidence type="ECO:0000256" key="1">
    <source>
        <dbReference type="ARBA" id="ARBA00022741"/>
    </source>
</evidence>
<dbReference type="SMART" id="SM00448">
    <property type="entry name" value="REC"/>
    <property type="match status" value="1"/>
</dbReference>
<dbReference type="CDD" id="cd00009">
    <property type="entry name" value="AAA"/>
    <property type="match status" value="1"/>
</dbReference>
<keyword evidence="2" id="KW-0067">ATP-binding</keyword>
<evidence type="ECO:0000256" key="3">
    <source>
        <dbReference type="PROSITE-ProRule" id="PRU00169"/>
    </source>
</evidence>
<reference evidence="6" key="1">
    <citation type="journal article" date="2020" name="mSystems">
        <title>Genome- and Community-Level Interaction Insights into Carbon Utilization and Element Cycling Functions of Hydrothermarchaeota in Hydrothermal Sediment.</title>
        <authorList>
            <person name="Zhou Z."/>
            <person name="Liu Y."/>
            <person name="Xu W."/>
            <person name="Pan J."/>
            <person name="Luo Z.H."/>
            <person name="Li M."/>
        </authorList>
    </citation>
    <scope>NUCLEOTIDE SEQUENCE [LARGE SCALE GENOMIC DNA]</scope>
    <source>
        <strain evidence="6">HyVt-102</strain>
    </source>
</reference>
<keyword evidence="3" id="KW-0597">Phosphoprotein</keyword>
<dbReference type="AlphaFoldDB" id="A0A7C0VBP6"/>
<accession>A0A7C0VBP6</accession>
<keyword evidence="1" id="KW-0547">Nucleotide-binding</keyword>
<dbReference type="InterPro" id="IPR011006">
    <property type="entry name" value="CheY-like_superfamily"/>
</dbReference>
<evidence type="ECO:0000259" key="5">
    <source>
        <dbReference type="PROSITE" id="PS50110"/>
    </source>
</evidence>
<comment type="caution">
    <text evidence="6">The sequence shown here is derived from an EMBL/GenBank/DDBJ whole genome shotgun (WGS) entry which is preliminary data.</text>
</comment>
<dbReference type="InterPro" id="IPR025943">
    <property type="entry name" value="Sigma_54_int_dom_ATP-bd_2"/>
</dbReference>
<dbReference type="Pfam" id="PF00072">
    <property type="entry name" value="Response_reg"/>
    <property type="match status" value="1"/>
</dbReference>
<feature type="modified residue" description="4-aspartylphosphate" evidence="3">
    <location>
        <position position="51"/>
    </location>
</feature>
<dbReference type="GO" id="GO:0000160">
    <property type="term" value="P:phosphorelay signal transduction system"/>
    <property type="evidence" value="ECO:0007669"/>
    <property type="project" value="InterPro"/>
</dbReference>
<feature type="non-terminal residue" evidence="6">
    <location>
        <position position="231"/>
    </location>
</feature>
<protein>
    <submittedName>
        <fullName evidence="6">Sigma-54-dependent Fis family transcriptional regulator</fullName>
    </submittedName>
</protein>
<feature type="domain" description="Sigma-54 factor interaction" evidence="4">
    <location>
        <begin position="131"/>
        <end position="231"/>
    </location>
</feature>
<dbReference type="InterPro" id="IPR025662">
    <property type="entry name" value="Sigma_54_int_dom_ATP-bd_1"/>
</dbReference>
<dbReference type="PANTHER" id="PTHR32071">
    <property type="entry name" value="TRANSCRIPTIONAL REGULATORY PROTEIN"/>
    <property type="match status" value="1"/>
</dbReference>
<dbReference type="PROSITE" id="PS50045">
    <property type="entry name" value="SIGMA54_INTERACT_4"/>
    <property type="match status" value="1"/>
</dbReference>
<dbReference type="SUPFAM" id="SSF52172">
    <property type="entry name" value="CheY-like"/>
    <property type="match status" value="1"/>
</dbReference>
<dbReference type="Gene3D" id="3.40.50.2300">
    <property type="match status" value="1"/>
</dbReference>
<dbReference type="PROSITE" id="PS00676">
    <property type="entry name" value="SIGMA54_INTERACT_2"/>
    <property type="match status" value="1"/>
</dbReference>
<dbReference type="Pfam" id="PF00158">
    <property type="entry name" value="Sigma54_activat"/>
    <property type="match status" value="1"/>
</dbReference>
<dbReference type="InterPro" id="IPR001789">
    <property type="entry name" value="Sig_transdc_resp-reg_receiver"/>
</dbReference>
<dbReference type="EMBL" id="DQWE01000389">
    <property type="protein sequence ID" value="HDI83772.1"/>
    <property type="molecule type" value="Genomic_DNA"/>
</dbReference>
<sequence length="231" mass="25670">MNRILLVEDINNFRDMLKRHLEKAGFKVVDFPDAESVLKQEDLSFDAGVFDLKLRRLDGIGLIKKLRERGIYFPVIIITAYGDVETAVKAIRSGAYDFIQKPFDPEVLINRLTRMLHEWKGVSEEIGLDSIIGDSSGIRRAKELAGNVAMSDTNVLLIGESGTGKELFARLIHVLSNRRSKPFVVVNSTAIPETLFESELFGIEKGTATGVEGRIGKLEIANGGTVFFDEI</sequence>
<dbReference type="GO" id="GO:0006355">
    <property type="term" value="P:regulation of DNA-templated transcription"/>
    <property type="evidence" value="ECO:0007669"/>
    <property type="project" value="InterPro"/>
</dbReference>
<name>A0A7C0VBP6_UNCW3</name>
<dbReference type="Proteomes" id="UP000885847">
    <property type="component" value="Unassembled WGS sequence"/>
</dbReference>
<dbReference type="Gene3D" id="3.40.50.300">
    <property type="entry name" value="P-loop containing nucleotide triphosphate hydrolases"/>
    <property type="match status" value="1"/>
</dbReference>
<evidence type="ECO:0000313" key="6">
    <source>
        <dbReference type="EMBL" id="HDI83772.1"/>
    </source>
</evidence>
<feature type="domain" description="Response regulatory" evidence="5">
    <location>
        <begin position="3"/>
        <end position="116"/>
    </location>
</feature>
<dbReference type="PROSITE" id="PS50110">
    <property type="entry name" value="RESPONSE_REGULATORY"/>
    <property type="match status" value="1"/>
</dbReference>
<gene>
    <name evidence="6" type="ORF">ENF18_08300</name>
</gene>
<proteinExistence type="predicted"/>
<dbReference type="GO" id="GO:0005524">
    <property type="term" value="F:ATP binding"/>
    <property type="evidence" value="ECO:0007669"/>
    <property type="project" value="UniProtKB-KW"/>
</dbReference>
<evidence type="ECO:0000256" key="2">
    <source>
        <dbReference type="ARBA" id="ARBA00022840"/>
    </source>
</evidence>
<organism evidence="6">
    <name type="scientific">candidate division WOR-3 bacterium</name>
    <dbReference type="NCBI Taxonomy" id="2052148"/>
    <lineage>
        <taxon>Bacteria</taxon>
        <taxon>Bacteria division WOR-3</taxon>
    </lineage>
</organism>
<dbReference type="InterPro" id="IPR002078">
    <property type="entry name" value="Sigma_54_int"/>
</dbReference>